<accession>A0ABU1EYP6</accession>
<keyword evidence="8 9" id="KW-0234">DNA repair</keyword>
<dbReference type="InterPro" id="IPR018085">
    <property type="entry name" value="Ura-DNA_Glyclase_AS"/>
</dbReference>
<dbReference type="EC" id="3.2.2.27" evidence="4 9"/>
<sequence length="225" mass="25935">MKKMDWSTIFHEITTKHDFQAMHDFLEKEYSTQIVYPDRKNIYQAFDLTPFENVKVVILGQDPYHGPNQAHGLAFSVQPNAKFPPSLRNMYQELADDIGCQRTSPHLQDWAREGVLLLNTVLTVRQGQAHSHRDIGWEVFTDEIIKAVSEGKEGVVFILWGKPAQQKERLIDTTKHHVIKSPHPSPLSAHRGFFGSKPYSRANQYLESQGLKPIHWCEGKEKFDE</sequence>
<proteinExistence type="inferred from homology"/>
<dbReference type="InterPro" id="IPR036895">
    <property type="entry name" value="Uracil-DNA_glycosylase-like_sf"/>
</dbReference>
<dbReference type="HAMAP" id="MF_00148">
    <property type="entry name" value="UDG"/>
    <property type="match status" value="1"/>
</dbReference>
<dbReference type="PANTHER" id="PTHR11264:SF0">
    <property type="entry name" value="URACIL-DNA GLYCOSYLASE"/>
    <property type="match status" value="1"/>
</dbReference>
<dbReference type="RefSeq" id="WP_306669211.1">
    <property type="nucleotide sequence ID" value="NZ_CP092966.1"/>
</dbReference>
<dbReference type="PANTHER" id="PTHR11264">
    <property type="entry name" value="URACIL-DNA GLYCOSYLASE"/>
    <property type="match status" value="1"/>
</dbReference>
<keyword evidence="14" id="KW-1185">Reference proteome</keyword>
<reference evidence="13 14" key="1">
    <citation type="submission" date="2023-08" db="EMBL/GenBank/DDBJ databases">
        <title>Whole genome sequencing of Staphylococcus coagulans NN-2474.</title>
        <authorList>
            <person name="Kropotov V.S."/>
            <person name="Boriskina E.V."/>
            <person name="Gordinskaya N.A."/>
            <person name="Shkurkina I.S."/>
            <person name="Kryazhev D.V."/>
            <person name="Alekseeva A.E."/>
            <person name="Makhova M.A."/>
        </authorList>
    </citation>
    <scope>NUCLEOTIDE SEQUENCE [LARGE SCALE GENOMIC DNA]</scope>
    <source>
        <strain evidence="13 14">NN-2474</strain>
    </source>
</reference>
<evidence type="ECO:0000256" key="10">
    <source>
        <dbReference type="PROSITE-ProRule" id="PRU10072"/>
    </source>
</evidence>
<evidence type="ECO:0000313" key="13">
    <source>
        <dbReference type="EMBL" id="MDR5603240.1"/>
    </source>
</evidence>
<dbReference type="GO" id="GO:0004844">
    <property type="term" value="F:uracil DNA N-glycosylase activity"/>
    <property type="evidence" value="ECO:0007669"/>
    <property type="project" value="UniProtKB-EC"/>
</dbReference>
<comment type="subcellular location">
    <subcellularLocation>
        <location evidence="9">Cytoplasm</location>
    </subcellularLocation>
</comment>
<protein>
    <recommendedName>
        <fullName evidence="5 9">Uracil-DNA glycosylase</fullName>
        <shortName evidence="9">UDG</shortName>
        <ecNumber evidence="4 9">3.2.2.27</ecNumber>
    </recommendedName>
</protein>
<dbReference type="NCBIfam" id="NF003591">
    <property type="entry name" value="PRK05254.1-4"/>
    <property type="match status" value="1"/>
</dbReference>
<dbReference type="Gene3D" id="3.40.470.10">
    <property type="entry name" value="Uracil-DNA glycosylase-like domain"/>
    <property type="match status" value="1"/>
</dbReference>
<dbReference type="NCBIfam" id="TIGR00628">
    <property type="entry name" value="ung"/>
    <property type="match status" value="1"/>
</dbReference>
<keyword evidence="13" id="KW-0326">Glycosidase</keyword>
<gene>
    <name evidence="9" type="primary">ung</name>
    <name evidence="13" type="ORF">RCO12_07290</name>
</gene>
<comment type="function">
    <text evidence="2 9 11">Excises uracil residues from the DNA which can arise as a result of misincorporation of dUMP residues by DNA polymerase or due to deamination of cytosine.</text>
</comment>
<evidence type="ECO:0000256" key="1">
    <source>
        <dbReference type="ARBA" id="ARBA00001400"/>
    </source>
</evidence>
<feature type="active site" description="Proton acceptor" evidence="9 10">
    <location>
        <position position="62"/>
    </location>
</feature>
<evidence type="ECO:0000256" key="7">
    <source>
        <dbReference type="ARBA" id="ARBA00022801"/>
    </source>
</evidence>
<organism evidence="13 14">
    <name type="scientific">Staphylococcus coagulans</name>
    <dbReference type="NCBI Taxonomy" id="74706"/>
    <lineage>
        <taxon>Bacteria</taxon>
        <taxon>Bacillati</taxon>
        <taxon>Bacillota</taxon>
        <taxon>Bacilli</taxon>
        <taxon>Bacillales</taxon>
        <taxon>Staphylococcaceae</taxon>
        <taxon>Staphylococcus</taxon>
    </lineage>
</organism>
<keyword evidence="9" id="KW-0963">Cytoplasm</keyword>
<dbReference type="GeneID" id="72415264"/>
<dbReference type="NCBIfam" id="NF003592">
    <property type="entry name" value="PRK05254.1-5"/>
    <property type="match status" value="1"/>
</dbReference>
<evidence type="ECO:0000313" key="14">
    <source>
        <dbReference type="Proteomes" id="UP001255050"/>
    </source>
</evidence>
<dbReference type="NCBIfam" id="NF003588">
    <property type="entry name" value="PRK05254.1-1"/>
    <property type="match status" value="1"/>
</dbReference>
<keyword evidence="6 9" id="KW-0227">DNA damage</keyword>
<evidence type="ECO:0000256" key="9">
    <source>
        <dbReference type="HAMAP-Rule" id="MF_00148"/>
    </source>
</evidence>
<dbReference type="CDD" id="cd10027">
    <property type="entry name" value="UDG-F1-like"/>
    <property type="match status" value="1"/>
</dbReference>
<dbReference type="PROSITE" id="PS00130">
    <property type="entry name" value="U_DNA_GLYCOSYLASE"/>
    <property type="match status" value="1"/>
</dbReference>
<evidence type="ECO:0000256" key="4">
    <source>
        <dbReference type="ARBA" id="ARBA00012030"/>
    </source>
</evidence>
<dbReference type="SMART" id="SM00987">
    <property type="entry name" value="UreE_C"/>
    <property type="match status" value="1"/>
</dbReference>
<dbReference type="SUPFAM" id="SSF52141">
    <property type="entry name" value="Uracil-DNA glycosylase-like"/>
    <property type="match status" value="1"/>
</dbReference>
<comment type="catalytic activity">
    <reaction evidence="1 9 11">
        <text>Hydrolyzes single-stranded DNA or mismatched double-stranded DNA and polynucleotides, releasing free uracil.</text>
        <dbReference type="EC" id="3.2.2.27"/>
    </reaction>
</comment>
<keyword evidence="7 9" id="KW-0378">Hydrolase</keyword>
<dbReference type="EMBL" id="JAVJGV010000030">
    <property type="protein sequence ID" value="MDR5603240.1"/>
    <property type="molecule type" value="Genomic_DNA"/>
</dbReference>
<dbReference type="NCBIfam" id="NF003589">
    <property type="entry name" value="PRK05254.1-2"/>
    <property type="match status" value="1"/>
</dbReference>
<comment type="similarity">
    <text evidence="3 9 11">Belongs to the uracil-DNA glycosylase (UDG) superfamily. UNG family.</text>
</comment>
<evidence type="ECO:0000259" key="12">
    <source>
        <dbReference type="SMART" id="SM00986"/>
    </source>
</evidence>
<dbReference type="SMART" id="SM00986">
    <property type="entry name" value="UDG"/>
    <property type="match status" value="1"/>
</dbReference>
<name>A0ABU1EYP6_9STAP</name>
<evidence type="ECO:0000256" key="2">
    <source>
        <dbReference type="ARBA" id="ARBA00002631"/>
    </source>
</evidence>
<evidence type="ECO:0000256" key="8">
    <source>
        <dbReference type="ARBA" id="ARBA00023204"/>
    </source>
</evidence>
<evidence type="ECO:0000256" key="11">
    <source>
        <dbReference type="RuleBase" id="RU003780"/>
    </source>
</evidence>
<dbReference type="InterPro" id="IPR002043">
    <property type="entry name" value="UDG_fam1"/>
</dbReference>
<dbReference type="InterPro" id="IPR005122">
    <property type="entry name" value="Uracil-DNA_glycosylase-like"/>
</dbReference>
<dbReference type="Proteomes" id="UP001255050">
    <property type="component" value="Unassembled WGS sequence"/>
</dbReference>
<evidence type="ECO:0000256" key="6">
    <source>
        <dbReference type="ARBA" id="ARBA00022763"/>
    </source>
</evidence>
<feature type="domain" description="Uracil-DNA glycosylase-like" evidence="12">
    <location>
        <begin position="47"/>
        <end position="206"/>
    </location>
</feature>
<evidence type="ECO:0000256" key="3">
    <source>
        <dbReference type="ARBA" id="ARBA00008184"/>
    </source>
</evidence>
<dbReference type="Pfam" id="PF03167">
    <property type="entry name" value="UDG"/>
    <property type="match status" value="1"/>
</dbReference>
<evidence type="ECO:0000256" key="5">
    <source>
        <dbReference type="ARBA" id="ARBA00018429"/>
    </source>
</evidence>
<comment type="caution">
    <text evidence="13">The sequence shown here is derived from an EMBL/GenBank/DDBJ whole genome shotgun (WGS) entry which is preliminary data.</text>
</comment>